<dbReference type="InterPro" id="IPR042105">
    <property type="entry name" value="Ribosomal_bL31_sf"/>
</dbReference>
<dbReference type="SUPFAM" id="SSF143800">
    <property type="entry name" value="L28p-like"/>
    <property type="match status" value="1"/>
</dbReference>
<dbReference type="GO" id="GO:1990904">
    <property type="term" value="C:ribonucleoprotein complex"/>
    <property type="evidence" value="ECO:0007669"/>
    <property type="project" value="UniProtKB-KW"/>
</dbReference>
<dbReference type="Proteomes" id="UP000176967">
    <property type="component" value="Unassembled WGS sequence"/>
</dbReference>
<dbReference type="Pfam" id="PF01197">
    <property type="entry name" value="Ribosomal_L31"/>
    <property type="match status" value="1"/>
</dbReference>
<dbReference type="HAMAP" id="MF_00501">
    <property type="entry name" value="Ribosomal_bL31_1"/>
    <property type="match status" value="1"/>
</dbReference>
<dbReference type="PRINTS" id="PR01249">
    <property type="entry name" value="RIBOSOMALL31"/>
</dbReference>
<organism evidence="9 10">
    <name type="scientific">candidate division WWE3 bacterium RIFCSPLOWO2_01_FULL_53_14</name>
    <dbReference type="NCBI Taxonomy" id="1802628"/>
    <lineage>
        <taxon>Bacteria</taxon>
        <taxon>Katanobacteria</taxon>
    </lineage>
</organism>
<dbReference type="NCBIfam" id="TIGR00105">
    <property type="entry name" value="L31"/>
    <property type="match status" value="1"/>
</dbReference>
<keyword evidence="3 7" id="KW-0694">RNA-binding</keyword>
<evidence type="ECO:0000313" key="9">
    <source>
        <dbReference type="EMBL" id="OGC59801.1"/>
    </source>
</evidence>
<comment type="function">
    <text evidence="7">Binds the 23S rRNA.</text>
</comment>
<feature type="region of interest" description="Disordered" evidence="8">
    <location>
        <begin position="65"/>
        <end position="102"/>
    </location>
</feature>
<dbReference type="GO" id="GO:0006412">
    <property type="term" value="P:translation"/>
    <property type="evidence" value="ECO:0007669"/>
    <property type="project" value="UniProtKB-UniRule"/>
</dbReference>
<evidence type="ECO:0000256" key="6">
    <source>
        <dbReference type="ARBA" id="ARBA00035687"/>
    </source>
</evidence>
<name>A0A1F4VRH6_UNCKA</name>
<dbReference type="AlphaFoldDB" id="A0A1F4VRH6"/>
<dbReference type="STRING" id="1802628.A2890_02660"/>
<comment type="caution">
    <text evidence="7">Lacks conserved residue(s) required for the propagation of feature annotation.</text>
</comment>
<gene>
    <name evidence="7" type="primary">rpmE</name>
    <name evidence="9" type="ORF">A2890_02660</name>
</gene>
<sequence length="102" mass="11425">MPKKEIHPQYYPEAKVTCSSCKTVFNIGSTQPELTVEVCANCHPFYTGKEVIMDTEGRVEKFEKKRVAGEAGRKVREAKRAAAEPAEGQKRPLSLKDLLEKS</sequence>
<dbReference type="PROSITE" id="PS01143">
    <property type="entry name" value="RIBOSOMAL_L31"/>
    <property type="match status" value="1"/>
</dbReference>
<dbReference type="NCBIfam" id="NF001809">
    <property type="entry name" value="PRK00528.1"/>
    <property type="match status" value="1"/>
</dbReference>
<dbReference type="Gene3D" id="4.10.830.30">
    <property type="entry name" value="Ribosomal protein L31"/>
    <property type="match status" value="1"/>
</dbReference>
<evidence type="ECO:0000256" key="3">
    <source>
        <dbReference type="ARBA" id="ARBA00022884"/>
    </source>
</evidence>
<reference evidence="9 10" key="1">
    <citation type="journal article" date="2016" name="Nat. Commun.">
        <title>Thousands of microbial genomes shed light on interconnected biogeochemical processes in an aquifer system.</title>
        <authorList>
            <person name="Anantharaman K."/>
            <person name="Brown C.T."/>
            <person name="Hug L.A."/>
            <person name="Sharon I."/>
            <person name="Castelle C.J."/>
            <person name="Probst A.J."/>
            <person name="Thomas B.C."/>
            <person name="Singh A."/>
            <person name="Wilkins M.J."/>
            <person name="Karaoz U."/>
            <person name="Brodie E.L."/>
            <person name="Williams K.H."/>
            <person name="Hubbard S.S."/>
            <person name="Banfield J.F."/>
        </authorList>
    </citation>
    <scope>NUCLEOTIDE SEQUENCE [LARGE SCALE GENOMIC DNA]</scope>
</reference>
<accession>A0A1F4VRH6</accession>
<evidence type="ECO:0000313" key="10">
    <source>
        <dbReference type="Proteomes" id="UP000176967"/>
    </source>
</evidence>
<evidence type="ECO:0000256" key="1">
    <source>
        <dbReference type="ARBA" id="ARBA00009296"/>
    </source>
</evidence>
<proteinExistence type="inferred from homology"/>
<evidence type="ECO:0000256" key="2">
    <source>
        <dbReference type="ARBA" id="ARBA00022730"/>
    </source>
</evidence>
<comment type="subunit">
    <text evidence="7">Part of the 50S ribosomal subunit.</text>
</comment>
<evidence type="ECO:0000256" key="5">
    <source>
        <dbReference type="ARBA" id="ARBA00023274"/>
    </source>
</evidence>
<feature type="compositionally biased region" description="Basic and acidic residues" evidence="8">
    <location>
        <begin position="65"/>
        <end position="90"/>
    </location>
</feature>
<dbReference type="GO" id="GO:0019843">
    <property type="term" value="F:rRNA binding"/>
    <property type="evidence" value="ECO:0007669"/>
    <property type="project" value="UniProtKB-KW"/>
</dbReference>
<protein>
    <recommendedName>
        <fullName evidence="6 7">Large ribosomal subunit protein bL31</fullName>
    </recommendedName>
</protein>
<dbReference type="InterPro" id="IPR034704">
    <property type="entry name" value="Ribosomal_bL28/bL31-like_sf"/>
</dbReference>
<comment type="caution">
    <text evidence="9">The sequence shown here is derived from an EMBL/GenBank/DDBJ whole genome shotgun (WGS) entry which is preliminary data.</text>
</comment>
<dbReference type="EMBL" id="MEVL01000034">
    <property type="protein sequence ID" value="OGC59801.1"/>
    <property type="molecule type" value="Genomic_DNA"/>
</dbReference>
<dbReference type="PANTHER" id="PTHR33280:SF1">
    <property type="entry name" value="LARGE RIBOSOMAL SUBUNIT PROTEIN BL31C"/>
    <property type="match status" value="1"/>
</dbReference>
<evidence type="ECO:0000256" key="4">
    <source>
        <dbReference type="ARBA" id="ARBA00022980"/>
    </source>
</evidence>
<keyword evidence="4 7" id="KW-0689">Ribosomal protein</keyword>
<dbReference type="GO" id="GO:0005840">
    <property type="term" value="C:ribosome"/>
    <property type="evidence" value="ECO:0007669"/>
    <property type="project" value="UniProtKB-KW"/>
</dbReference>
<comment type="similarity">
    <text evidence="1 7">Belongs to the bacterial ribosomal protein bL31 family. Type A subfamily.</text>
</comment>
<evidence type="ECO:0000256" key="8">
    <source>
        <dbReference type="SAM" id="MobiDB-lite"/>
    </source>
</evidence>
<dbReference type="InterPro" id="IPR027491">
    <property type="entry name" value="Ribosomal_bL31_A"/>
</dbReference>
<dbReference type="PANTHER" id="PTHR33280">
    <property type="entry name" value="50S RIBOSOMAL PROTEIN L31, CHLOROPLASTIC"/>
    <property type="match status" value="1"/>
</dbReference>
<dbReference type="InterPro" id="IPR002150">
    <property type="entry name" value="Ribosomal_bL31"/>
</dbReference>
<keyword evidence="2 7" id="KW-0699">rRNA-binding</keyword>
<dbReference type="NCBIfam" id="NF000612">
    <property type="entry name" value="PRK00019.1"/>
    <property type="match status" value="1"/>
</dbReference>
<keyword evidence="5 7" id="KW-0687">Ribonucleoprotein</keyword>
<evidence type="ECO:0000256" key="7">
    <source>
        <dbReference type="HAMAP-Rule" id="MF_00501"/>
    </source>
</evidence>
<dbReference type="GO" id="GO:0003735">
    <property type="term" value="F:structural constituent of ribosome"/>
    <property type="evidence" value="ECO:0007669"/>
    <property type="project" value="InterPro"/>
</dbReference>